<organism evidence="1 2">
    <name type="scientific">Melastoma candidum</name>
    <dbReference type="NCBI Taxonomy" id="119954"/>
    <lineage>
        <taxon>Eukaryota</taxon>
        <taxon>Viridiplantae</taxon>
        <taxon>Streptophyta</taxon>
        <taxon>Embryophyta</taxon>
        <taxon>Tracheophyta</taxon>
        <taxon>Spermatophyta</taxon>
        <taxon>Magnoliopsida</taxon>
        <taxon>eudicotyledons</taxon>
        <taxon>Gunneridae</taxon>
        <taxon>Pentapetalae</taxon>
        <taxon>rosids</taxon>
        <taxon>malvids</taxon>
        <taxon>Myrtales</taxon>
        <taxon>Melastomataceae</taxon>
        <taxon>Melastomatoideae</taxon>
        <taxon>Melastomateae</taxon>
        <taxon>Melastoma</taxon>
    </lineage>
</organism>
<keyword evidence="2" id="KW-1185">Reference proteome</keyword>
<accession>A0ACB9S501</accession>
<evidence type="ECO:0000313" key="2">
    <source>
        <dbReference type="Proteomes" id="UP001057402"/>
    </source>
</evidence>
<proteinExistence type="predicted"/>
<name>A0ACB9S501_9MYRT</name>
<dbReference type="EMBL" id="CM042882">
    <property type="protein sequence ID" value="KAI4383242.1"/>
    <property type="molecule type" value="Genomic_DNA"/>
</dbReference>
<reference evidence="2" key="1">
    <citation type="journal article" date="2023" name="Front. Plant Sci.">
        <title>Chromosomal-level genome assembly of Melastoma candidum provides insights into trichome evolution.</title>
        <authorList>
            <person name="Zhong Y."/>
            <person name="Wu W."/>
            <person name="Sun C."/>
            <person name="Zou P."/>
            <person name="Liu Y."/>
            <person name="Dai S."/>
            <person name="Zhou R."/>
        </authorList>
    </citation>
    <scope>NUCLEOTIDE SEQUENCE [LARGE SCALE GENOMIC DNA]</scope>
</reference>
<gene>
    <name evidence="1" type="ORF">MLD38_009106</name>
</gene>
<dbReference type="Proteomes" id="UP001057402">
    <property type="component" value="Chromosome 3"/>
</dbReference>
<protein>
    <submittedName>
        <fullName evidence="1">Uncharacterized protein</fullName>
    </submittedName>
</protein>
<comment type="caution">
    <text evidence="1">The sequence shown here is derived from an EMBL/GenBank/DDBJ whole genome shotgun (WGS) entry which is preliminary data.</text>
</comment>
<evidence type="ECO:0000313" key="1">
    <source>
        <dbReference type="EMBL" id="KAI4383242.1"/>
    </source>
</evidence>
<sequence length="714" mass="81838">MSERDGNRSLFPLKSLQIGDLQSYLSELSIFLALESNKLYILVDNRPWLKNFGPRPAHLWQFMVTKSRLSPFANSKTRKKKKKGKQAHPKSNGSDPKKSRRWFRLIDAASLSHKRALLPVEKLKNSLLLSGELHRTLYGFIVFEVEWSSVRGINYLNELQTDTSLAIEAKLMKRWEFDGINQASNYISSWFSGTLDEKQTLIEYLDAAEGDIFYDAKEDVSWTNSTSCQSEIHQDEHSCEGSSPQFVPGAVDLCNPSGVNSNDEPHTPPPPKRRRLSKITSIGVEVQSPSGEQQLEEESVKNFETFLPDESDNSIESFLYKDVLILVRFNDPDLPSKLREIIVPDLRLLTLLESGLPSWVIFLQSYPGFCHLYRPWMCPLARALYVAISVITVMIGFYDLYKNVPVLKTTAAHLLGPLFEWIETWEMASRIKYLGTMLFLQNIEKSVRWFLTVVRAVRSSLSVFTQPLLEPFVELFQWFYPLWDVYMGAVVSLFSLIWALIGTSFCLVMDFLNLLFQPLWFVLSGIWTIGTCVLFPICWILGEIVHAPIRIILLVLDLVLFIWNCVYCSLVEIWMSISSLFQVALSSKQTMTAYQISKGSSLWKDIFSQVFRAIRSILNGLIAFLVACNRHRLSTYNYMQGLIHRGVRLAKRSCWSIALNPITLQVKWKVRRKLHVSKSVDWSMKIHEVAFSAAMILTSLTVEDDGNGNYRKVQ</sequence>